<dbReference type="AlphaFoldDB" id="A0ABD1Z944"/>
<keyword evidence="3" id="KW-1185">Reference proteome</keyword>
<sequence length="67" mass="6551">MTPPRVGNRAGAAGNGIVGTAVGNELRATGNGLAGNPSTNPVGGTPRDPVVGIPTPRYTSRQGLCPG</sequence>
<reference evidence="2 3" key="1">
    <citation type="submission" date="2024-09" db="EMBL/GenBank/DDBJ databases">
        <title>Chromosome-scale assembly of Riccia fluitans.</title>
        <authorList>
            <person name="Paukszto L."/>
            <person name="Sawicki J."/>
            <person name="Karawczyk K."/>
            <person name="Piernik-Szablinska J."/>
            <person name="Szczecinska M."/>
            <person name="Mazdziarz M."/>
        </authorList>
    </citation>
    <scope>NUCLEOTIDE SEQUENCE [LARGE SCALE GENOMIC DNA]</scope>
    <source>
        <strain evidence="2">Rf_01</strain>
        <tissue evidence="2">Aerial parts of the thallus</tissue>
    </source>
</reference>
<comment type="caution">
    <text evidence="2">The sequence shown here is derived from an EMBL/GenBank/DDBJ whole genome shotgun (WGS) entry which is preliminary data.</text>
</comment>
<name>A0ABD1Z944_9MARC</name>
<evidence type="ECO:0000256" key="1">
    <source>
        <dbReference type="SAM" id="MobiDB-lite"/>
    </source>
</evidence>
<accession>A0ABD1Z944</accession>
<evidence type="ECO:0000313" key="3">
    <source>
        <dbReference type="Proteomes" id="UP001605036"/>
    </source>
</evidence>
<dbReference type="EMBL" id="JBHFFA010000002">
    <property type="protein sequence ID" value="KAL2644191.1"/>
    <property type="molecule type" value="Genomic_DNA"/>
</dbReference>
<feature type="region of interest" description="Disordered" evidence="1">
    <location>
        <begin position="27"/>
        <end position="67"/>
    </location>
</feature>
<evidence type="ECO:0000313" key="2">
    <source>
        <dbReference type="EMBL" id="KAL2644191.1"/>
    </source>
</evidence>
<dbReference type="Proteomes" id="UP001605036">
    <property type="component" value="Unassembled WGS sequence"/>
</dbReference>
<gene>
    <name evidence="2" type="ORF">R1flu_011778</name>
</gene>
<protein>
    <submittedName>
        <fullName evidence="2">Uncharacterized protein</fullName>
    </submittedName>
</protein>
<organism evidence="2 3">
    <name type="scientific">Riccia fluitans</name>
    <dbReference type="NCBI Taxonomy" id="41844"/>
    <lineage>
        <taxon>Eukaryota</taxon>
        <taxon>Viridiplantae</taxon>
        <taxon>Streptophyta</taxon>
        <taxon>Embryophyta</taxon>
        <taxon>Marchantiophyta</taxon>
        <taxon>Marchantiopsida</taxon>
        <taxon>Marchantiidae</taxon>
        <taxon>Marchantiales</taxon>
        <taxon>Ricciaceae</taxon>
        <taxon>Riccia</taxon>
    </lineage>
</organism>
<proteinExistence type="predicted"/>
<feature type="compositionally biased region" description="Polar residues" evidence="1">
    <location>
        <begin position="57"/>
        <end position="67"/>
    </location>
</feature>